<name>C9KQN3_9FIRM</name>
<accession>C9KQN3</accession>
<dbReference type="EMBL" id="ABWK02000025">
    <property type="protein sequence ID" value="EEX67809.1"/>
    <property type="molecule type" value="Genomic_DNA"/>
</dbReference>
<dbReference type="Proteomes" id="UP000003671">
    <property type="component" value="Unassembled WGS sequence"/>
</dbReference>
<evidence type="ECO:0008006" key="3">
    <source>
        <dbReference type="Google" id="ProtNLM"/>
    </source>
</evidence>
<evidence type="ECO:0000313" key="1">
    <source>
        <dbReference type="EMBL" id="EEX67809.1"/>
    </source>
</evidence>
<reference evidence="1" key="1">
    <citation type="submission" date="2009-09" db="EMBL/GenBank/DDBJ databases">
        <authorList>
            <person name="Weinstock G."/>
            <person name="Sodergren E."/>
            <person name="Clifton S."/>
            <person name="Fulton L."/>
            <person name="Fulton B."/>
            <person name="Courtney L."/>
            <person name="Fronick C."/>
            <person name="Harrison M."/>
            <person name="Strong C."/>
            <person name="Farmer C."/>
            <person name="Delahaunty K."/>
            <person name="Markovic C."/>
            <person name="Hall O."/>
            <person name="Minx P."/>
            <person name="Tomlinson C."/>
            <person name="Mitreva M."/>
            <person name="Nelson J."/>
            <person name="Hou S."/>
            <person name="Wollam A."/>
            <person name="Pepin K.H."/>
            <person name="Johnson M."/>
            <person name="Bhonagiri V."/>
            <person name="Nash W.E."/>
            <person name="Warren W."/>
            <person name="Chinwalla A."/>
            <person name="Mardis E.R."/>
            <person name="Wilson R.K."/>
        </authorList>
    </citation>
    <scope>NUCLEOTIDE SEQUENCE [LARGE SCALE GENOMIC DNA]</scope>
    <source>
        <strain evidence="1">DSM 20544</strain>
    </source>
</reference>
<evidence type="ECO:0000313" key="2">
    <source>
        <dbReference type="Proteomes" id="UP000003671"/>
    </source>
</evidence>
<dbReference type="eggNOG" id="ENOG502ZM4Q">
    <property type="taxonomic scope" value="Bacteria"/>
</dbReference>
<proteinExistence type="predicted"/>
<dbReference type="GeneID" id="93482427"/>
<gene>
    <name evidence="1" type="ORF">MITSMUL_05552</name>
</gene>
<dbReference type="RefSeq" id="WP_005842913.1">
    <property type="nucleotide sequence ID" value="NZ_GG697143.2"/>
</dbReference>
<dbReference type="STRING" id="500635.MITSMUL_05552"/>
<keyword evidence="2" id="KW-1185">Reference proteome</keyword>
<organism evidence="1 2">
    <name type="scientific">Mitsuokella multacida DSM 20544</name>
    <dbReference type="NCBI Taxonomy" id="500635"/>
    <lineage>
        <taxon>Bacteria</taxon>
        <taxon>Bacillati</taxon>
        <taxon>Bacillota</taxon>
        <taxon>Negativicutes</taxon>
        <taxon>Selenomonadales</taxon>
        <taxon>Selenomonadaceae</taxon>
        <taxon>Mitsuokella</taxon>
    </lineage>
</organism>
<sequence length="81" mass="9260">MAPMDSMTPDVLARPLAEAESLLREAGRSWQTEITRPTRDFFKTDNTCLYVVRVREQADGTIMLTLAAKQRKQNEFGKEAR</sequence>
<comment type="caution">
    <text evidence="1">The sequence shown here is derived from an EMBL/GenBank/DDBJ whole genome shotgun (WGS) entry which is preliminary data.</text>
</comment>
<dbReference type="AlphaFoldDB" id="C9KQN3"/>
<dbReference type="HOGENOM" id="CLU_195254_0_0_9"/>
<protein>
    <recommendedName>
        <fullName evidence="3">RNA-3-phosphate cyclase</fullName>
    </recommendedName>
</protein>